<dbReference type="AlphaFoldDB" id="A0A420PIJ0"/>
<feature type="coiled-coil region" evidence="1">
    <location>
        <begin position="609"/>
        <end position="653"/>
    </location>
</feature>
<dbReference type="VEuPathDB" id="FungiDB:FOMG_09800"/>
<gene>
    <name evidence="3" type="ORF">BFJ68_g15934</name>
</gene>
<organism evidence="3 4">
    <name type="scientific">Fusarium oxysporum</name>
    <name type="common">Fusarium vascular wilt</name>
    <dbReference type="NCBI Taxonomy" id="5507"/>
    <lineage>
        <taxon>Eukaryota</taxon>
        <taxon>Fungi</taxon>
        <taxon>Dikarya</taxon>
        <taxon>Ascomycota</taxon>
        <taxon>Pezizomycotina</taxon>
        <taxon>Sordariomycetes</taxon>
        <taxon>Hypocreomycetidae</taxon>
        <taxon>Hypocreales</taxon>
        <taxon>Nectriaceae</taxon>
        <taxon>Fusarium</taxon>
        <taxon>Fusarium oxysporum species complex</taxon>
    </lineage>
</organism>
<accession>A0A420PIJ0</accession>
<dbReference type="VEuPathDB" id="FungiDB:HZS61_010667"/>
<evidence type="ECO:0000256" key="2">
    <source>
        <dbReference type="SAM" id="MobiDB-lite"/>
    </source>
</evidence>
<dbReference type="VEuPathDB" id="FungiDB:FOMG_09799"/>
<dbReference type="Proteomes" id="UP000285860">
    <property type="component" value="Unassembled WGS sequence"/>
</dbReference>
<feature type="compositionally biased region" description="Basic and acidic residues" evidence="2">
    <location>
        <begin position="7"/>
        <end position="30"/>
    </location>
</feature>
<evidence type="ECO:0000313" key="4">
    <source>
        <dbReference type="Proteomes" id="UP000285860"/>
    </source>
</evidence>
<dbReference type="VEuPathDB" id="FungiDB:FOC1_g10006542"/>
<dbReference type="VEuPathDB" id="FungiDB:FOZG_15675"/>
<dbReference type="VEuPathDB" id="FungiDB:FOC4_g10005829"/>
<keyword evidence="1" id="KW-0175">Coiled coil</keyword>
<sequence length="935" mass="107297">MSLDVLKVAEEEKPDKDLKEEERDEDKDKKEEDEDEDEEEEEKEPDNWDVLGTVDAYNYPVVKGLQLCATIPSFPQLEELNGKKKLEGLTLVLSITSNGKISATVDLHESFKSKTLTEPSEIALRGQVDIGKFRAKLDMGLRVTSAEAVFQLEMNKLDAMEIIQLAGVLIDNQAMQQMKGAEDKLVFKDLKLYVSSGAEFLGRYYDRGIQVQGKMWCFGKKGEFDGRFDENGVVIKAGIDNFKVGGLEITSTREGVDRATMDIEMTKDRQKLFIDGRIRYYSLEISVFLDLDIQEQYLKVDIKIKLTESLLLSLKADVVVKNHNSLEGAEMNFEAILETDILGVILQGITNGIDALHKLADKAIDNARSDLTTKPAQKKAALKAMKSELDKLEKKCTAEVLKMRDEIDKENELLRGLHDEFDKYAEAYREAKEAKERNEKEIEKQRNLRDEARRRLGTKKTEMKKKYDDEIKKEKAKRDAMEREKKRLIDSRDASWGDALRSYREADRSWQWWGRKYSTFEPPTNSDLDRTRKNAAYWVAKLTEATLGLEEAHARKEIDAELRHAGKAIMDLPAFRSIEVAINEAARKIDQFGRALDGLVNRGLAAWIEEMLKDEREDLNRQIRLLEALVRKSEELEAAYEQAKKDLDKSEEMLSPKQEAARKRIAEIEGEIKMLPAQHEYMNKKKDYENMEIQVNHLFATLDDIKRVMKEVSQISKDVLNTLKKGIPRVTKIIVRASNMTFADDKPLMFEIQAVWMDIHETFRVEWAPNQGISVLYSQGFTAVVFNDKIYLFYLPRYGFSSQRYAYVAFDGRRWEKAHALARYATSGVTAAVYQNKLYLMHRGYGEADVKKLWYNAFDGKRWITLSKKTGAMLIPDCDDIEGDICSVVYEDKMYVFHKKLSNSGVYRHVFDGNKWAGEQIEGVQTAKGVASVVH</sequence>
<evidence type="ECO:0000313" key="3">
    <source>
        <dbReference type="EMBL" id="RKK92335.1"/>
    </source>
</evidence>
<dbReference type="VEuPathDB" id="FungiDB:FOZG_15674"/>
<dbReference type="VEuPathDB" id="FungiDB:FOIG_10497"/>
<dbReference type="PANTHER" id="PTHR23159:SF31">
    <property type="entry name" value="CENTROSOME-ASSOCIATED PROTEIN CEP250 ISOFORM X1"/>
    <property type="match status" value="1"/>
</dbReference>
<dbReference type="EMBL" id="MRCY01000195">
    <property type="protein sequence ID" value="RKK92335.1"/>
    <property type="molecule type" value="Genomic_DNA"/>
</dbReference>
<evidence type="ECO:0000256" key="1">
    <source>
        <dbReference type="SAM" id="Coils"/>
    </source>
</evidence>
<protein>
    <submittedName>
        <fullName evidence="3">Uncharacterized protein</fullName>
    </submittedName>
</protein>
<feature type="compositionally biased region" description="Acidic residues" evidence="2">
    <location>
        <begin position="31"/>
        <end position="44"/>
    </location>
</feature>
<feature type="region of interest" description="Disordered" evidence="2">
    <location>
        <begin position="433"/>
        <end position="470"/>
    </location>
</feature>
<dbReference type="InterPro" id="IPR015915">
    <property type="entry name" value="Kelch-typ_b-propeller"/>
</dbReference>
<name>A0A420PIJ0_FUSOX</name>
<comment type="caution">
    <text evidence="3">The sequence shown here is derived from an EMBL/GenBank/DDBJ whole genome shotgun (WGS) entry which is preliminary data.</text>
</comment>
<dbReference type="Gene3D" id="2.120.10.80">
    <property type="entry name" value="Kelch-type beta propeller"/>
    <property type="match status" value="1"/>
</dbReference>
<dbReference type="VEuPathDB" id="FungiDB:FOXG_13124"/>
<dbReference type="PANTHER" id="PTHR23159">
    <property type="entry name" value="CENTROSOMAL PROTEIN 2"/>
    <property type="match status" value="1"/>
</dbReference>
<feature type="region of interest" description="Disordered" evidence="2">
    <location>
        <begin position="1"/>
        <end position="50"/>
    </location>
</feature>
<reference evidence="3 4" key="1">
    <citation type="journal article" date="2018" name="Sci. Rep.">
        <title>Characterisation of pathogen-specific regions and novel effector candidates in Fusarium oxysporum f. sp. cepae.</title>
        <authorList>
            <person name="Armitage A.D."/>
            <person name="Taylor A."/>
            <person name="Sobczyk M.K."/>
            <person name="Baxter L."/>
            <person name="Greenfield B.P."/>
            <person name="Bates H.J."/>
            <person name="Wilson F."/>
            <person name="Jackson A.C."/>
            <person name="Ott S."/>
            <person name="Harrison R.J."/>
            <person name="Clarkson J.P."/>
        </authorList>
    </citation>
    <scope>NUCLEOTIDE SEQUENCE [LARGE SCALE GENOMIC DNA]</scope>
    <source>
        <strain evidence="3 4">Fo_A28</strain>
    </source>
</reference>
<proteinExistence type="predicted"/>
<dbReference type="SUPFAM" id="SSF89372">
    <property type="entry name" value="Fucose-specific lectin"/>
    <property type="match status" value="1"/>
</dbReference>